<accession>A0A0S3TFC7</accession>
<sequence>GLEGRFLPPLVPSNRCGSRRASMTSQVQRLSTGSASKLRVVWV</sequence>
<dbReference type="AlphaFoldDB" id="A0A0S3TFC7"/>
<name>A0A0S3TFC7_WHEAT</name>
<dbReference type="EMBL" id="LC099001">
    <property type="protein sequence ID" value="BAU03831.1"/>
    <property type="molecule type" value="mRNA"/>
</dbReference>
<organism evidence="1">
    <name type="scientific">Triticum aestivum</name>
    <name type="common">Wheat</name>
    <dbReference type="NCBI Taxonomy" id="4565"/>
    <lineage>
        <taxon>Eukaryota</taxon>
        <taxon>Viridiplantae</taxon>
        <taxon>Streptophyta</taxon>
        <taxon>Embryophyta</taxon>
        <taxon>Tracheophyta</taxon>
        <taxon>Spermatophyta</taxon>
        <taxon>Magnoliopsida</taxon>
        <taxon>Liliopsida</taxon>
        <taxon>Poales</taxon>
        <taxon>Poaceae</taxon>
        <taxon>BOP clade</taxon>
        <taxon>Pooideae</taxon>
        <taxon>Triticodae</taxon>
        <taxon>Triticeae</taxon>
        <taxon>Triticinae</taxon>
        <taxon>Triticum</taxon>
    </lineage>
</organism>
<feature type="non-terminal residue" evidence="1">
    <location>
        <position position="43"/>
    </location>
</feature>
<feature type="non-terminal residue" evidence="1">
    <location>
        <position position="1"/>
    </location>
</feature>
<protein>
    <submittedName>
        <fullName evidence="1">Uncharacterized protein</fullName>
    </submittedName>
</protein>
<proteinExistence type="evidence at transcript level"/>
<evidence type="ECO:0000313" key="1">
    <source>
        <dbReference type="EMBL" id="BAU03831.1"/>
    </source>
</evidence>
<reference evidence="1" key="1">
    <citation type="submission" date="2015-11" db="EMBL/GenBank/DDBJ databases">
        <title>Phenotypic expression of wheat yellow mosaic virus resistance of cv. Madsen is localized in the root tissues.</title>
        <authorList>
            <person name="Mishina K."/>
            <person name="Liu C."/>
            <person name="Suzuki T."/>
            <person name="Li C."/>
            <person name="Sakuma S."/>
            <person name="Pourkheirandish M."/>
            <person name="Chen G."/>
            <person name="Komatsuda T."/>
        </authorList>
    </citation>
    <scope>NUCLEOTIDE SEQUENCE</scope>
    <source>
        <tissue evidence="1">Root</tissue>
    </source>
</reference>